<dbReference type="InterPro" id="IPR018391">
    <property type="entry name" value="PQQ_b-propeller_rpt"/>
</dbReference>
<accession>A0A381Q9U9</accession>
<dbReference type="SUPFAM" id="SSF50998">
    <property type="entry name" value="Quinoprotein alcohol dehydrogenase-like"/>
    <property type="match status" value="1"/>
</dbReference>
<dbReference type="Pfam" id="PF13360">
    <property type="entry name" value="PQQ_2"/>
    <property type="match status" value="1"/>
</dbReference>
<evidence type="ECO:0000259" key="1">
    <source>
        <dbReference type="Pfam" id="PF13360"/>
    </source>
</evidence>
<name>A0A381Q9U9_9ZZZZ</name>
<proteinExistence type="predicted"/>
<dbReference type="Gene3D" id="2.40.128.630">
    <property type="match status" value="1"/>
</dbReference>
<organism evidence="2">
    <name type="scientific">marine metagenome</name>
    <dbReference type="NCBI Taxonomy" id="408172"/>
    <lineage>
        <taxon>unclassified sequences</taxon>
        <taxon>metagenomes</taxon>
        <taxon>ecological metagenomes</taxon>
    </lineage>
</organism>
<dbReference type="InterPro" id="IPR011047">
    <property type="entry name" value="Quinoprotein_ADH-like_sf"/>
</dbReference>
<reference evidence="2" key="1">
    <citation type="submission" date="2018-05" db="EMBL/GenBank/DDBJ databases">
        <authorList>
            <person name="Lanie J.A."/>
            <person name="Ng W.-L."/>
            <person name="Kazmierczak K.M."/>
            <person name="Andrzejewski T.M."/>
            <person name="Davidsen T.M."/>
            <person name="Wayne K.J."/>
            <person name="Tettelin H."/>
            <person name="Glass J.I."/>
            <person name="Rusch D."/>
            <person name="Podicherti R."/>
            <person name="Tsui H.-C.T."/>
            <person name="Winkler M.E."/>
        </authorList>
    </citation>
    <scope>NUCLEOTIDE SEQUENCE</scope>
</reference>
<evidence type="ECO:0000313" key="2">
    <source>
        <dbReference type="EMBL" id="SUZ75748.1"/>
    </source>
</evidence>
<dbReference type="Gene3D" id="2.130.10.10">
    <property type="entry name" value="YVTN repeat-like/Quinoprotein amine dehydrogenase"/>
    <property type="match status" value="1"/>
</dbReference>
<dbReference type="AlphaFoldDB" id="A0A381Q9U9"/>
<dbReference type="PANTHER" id="PTHR34512">
    <property type="entry name" value="CELL SURFACE PROTEIN"/>
    <property type="match status" value="1"/>
</dbReference>
<dbReference type="PANTHER" id="PTHR34512:SF30">
    <property type="entry name" value="OUTER MEMBRANE PROTEIN ASSEMBLY FACTOR BAMB"/>
    <property type="match status" value="1"/>
</dbReference>
<dbReference type="SMART" id="SM00564">
    <property type="entry name" value="PQQ"/>
    <property type="match status" value="3"/>
</dbReference>
<protein>
    <recommendedName>
        <fullName evidence="1">Pyrrolo-quinoline quinone repeat domain-containing protein</fullName>
    </recommendedName>
</protein>
<dbReference type="EMBL" id="UINC01001257">
    <property type="protein sequence ID" value="SUZ75748.1"/>
    <property type="molecule type" value="Genomic_DNA"/>
</dbReference>
<dbReference type="InterPro" id="IPR015943">
    <property type="entry name" value="WD40/YVTN_repeat-like_dom_sf"/>
</dbReference>
<gene>
    <name evidence="2" type="ORF">METZ01_LOCUS28602</name>
</gene>
<feature type="domain" description="Pyrrolo-quinoline quinone repeat" evidence="1">
    <location>
        <begin position="119"/>
        <end position="359"/>
    </location>
</feature>
<sequence>MKQAVLVGVLGSCLITLAGNAPAGLGAQQGSGVNWPVFRGPGSSGIAEGFATSTTWNAETGDNVLWKTPIPGLSHSSPVVWGDRVFVTTAISPSNNSLRVGLYGDIAPVRDNSEHIWKVYALNKYSGAIVWEHTPHTGVPAIMRHTKSTHASATMATDGNYVIAYFGSEGLYAYDMDGELVWKKDLGVLDAGYYVVPEAQWGIASSPIIYDGKVILQVDIQNDAFIAAFDIVDGAEIWRTRRNEVPTWGTPNVYLSDYGAQIVVNGYRHIGAYNPDSGSEIWKMRGGGDIPVPTPVFAHGLIFITNAHGDWSPIYAIRPDATGDISLTEGENVNEHIVWSVPRGGGYMVTPIVYGDYLYNLRNNGALGVFDANSGELMYQARLGAGGGFSASPVATGGKLYFTGEDGDIFVLKAGPRFQLLATNQMGEVCMATPAISEGMLLFRTQGHVVAIAAAAP</sequence>
<dbReference type="InterPro" id="IPR002372">
    <property type="entry name" value="PQQ_rpt_dom"/>
</dbReference>